<dbReference type="InterPro" id="IPR036291">
    <property type="entry name" value="NAD(P)-bd_dom_sf"/>
</dbReference>
<reference evidence="3 4" key="1">
    <citation type="submission" date="2021-11" db="EMBL/GenBank/DDBJ databases">
        <title>Black yeast isolated from Biological Soil Crust.</title>
        <authorList>
            <person name="Kurbessoian T."/>
        </authorList>
    </citation>
    <scope>NUCLEOTIDE SEQUENCE [LARGE SCALE GENOMIC DNA]</scope>
    <source>
        <strain evidence="3 4">CCFEE 5522</strain>
    </source>
</reference>
<comment type="similarity">
    <text evidence="1">Belongs to the ornithine cyclodeaminase/mu-crystallin family.</text>
</comment>
<accession>A0AAV9JKM0</accession>
<evidence type="ECO:0000256" key="2">
    <source>
        <dbReference type="SAM" id="MobiDB-lite"/>
    </source>
</evidence>
<evidence type="ECO:0008006" key="5">
    <source>
        <dbReference type="Google" id="ProtNLM"/>
    </source>
</evidence>
<dbReference type="EMBL" id="JAVFHQ010000017">
    <property type="protein sequence ID" value="KAK4545848.1"/>
    <property type="molecule type" value="Genomic_DNA"/>
</dbReference>
<protein>
    <recommendedName>
        <fullName evidence="5">NAD(P)-binding protein</fullName>
    </recommendedName>
</protein>
<comment type="caution">
    <text evidence="3">The sequence shown here is derived from an EMBL/GenBank/DDBJ whole genome shotgun (WGS) entry which is preliminary data.</text>
</comment>
<organism evidence="3 4">
    <name type="scientific">Oleoguttula mirabilis</name>
    <dbReference type="NCBI Taxonomy" id="1507867"/>
    <lineage>
        <taxon>Eukaryota</taxon>
        <taxon>Fungi</taxon>
        <taxon>Dikarya</taxon>
        <taxon>Ascomycota</taxon>
        <taxon>Pezizomycotina</taxon>
        <taxon>Dothideomycetes</taxon>
        <taxon>Dothideomycetidae</taxon>
        <taxon>Mycosphaerellales</taxon>
        <taxon>Teratosphaeriaceae</taxon>
        <taxon>Oleoguttula</taxon>
    </lineage>
</organism>
<evidence type="ECO:0000313" key="4">
    <source>
        <dbReference type="Proteomes" id="UP001324427"/>
    </source>
</evidence>
<dbReference type="InterPro" id="IPR003462">
    <property type="entry name" value="ODC_Mu_crystall"/>
</dbReference>
<gene>
    <name evidence="3" type="ORF">LTR36_002412</name>
</gene>
<proteinExistence type="inferred from homology"/>
<evidence type="ECO:0000313" key="3">
    <source>
        <dbReference type="EMBL" id="KAK4545848.1"/>
    </source>
</evidence>
<sequence length="469" mass="51376">MPLTVLGDDDVSRILHSLNRDDILELQQSLADALHWYSTSNDANDCCSDFQPERTHVKRKDGSTTLYMPASDMHGQGIKVVNIVPPDASGLPSLVDKLSLNSSESSIASPTSPRASISTMGSTETTGSSSSSVPTSGSVDSASTGQTSISSGSAASTSTIKGSLTLMDNMGNTTGLINAEEITAFRTALASTMLLKKRQSVHDLTVFGAGKQAYWHLRLAMLLRPDEIHHLNIVTRSFDSGRKCLMRLYNPQPDDPDYVNHVGEKYNSKTKTNLLTPSHTEYERLLKDYVRASNVIFCTTPSTSPLFPASYLTNPEGRKKGRYIACIGSYKPHMVELHPDILRYAVAPHHEHRHFHKRQKEGGAIIVDTVSGCLKEAGEVIQAKLMPDQVVELGELFMLKRDADRRQAEKGQKVESGCNFQVNSGMHEWLTKGNVIYKSVGLGLMDVVVGNELIVRAREKGIGTTIENF</sequence>
<dbReference type="FunFam" id="3.40.50.720:FF:000577">
    <property type="entry name" value="Proline utilization protein PrnX, putative"/>
    <property type="match status" value="1"/>
</dbReference>
<dbReference type="Gene3D" id="3.40.50.720">
    <property type="entry name" value="NAD(P)-binding Rossmann-like Domain"/>
    <property type="match status" value="1"/>
</dbReference>
<feature type="region of interest" description="Disordered" evidence="2">
    <location>
        <begin position="103"/>
        <end position="156"/>
    </location>
</feature>
<dbReference type="PANTHER" id="PTHR13812">
    <property type="entry name" value="KETIMINE REDUCTASE MU-CRYSTALLIN"/>
    <property type="match status" value="1"/>
</dbReference>
<dbReference type="SUPFAM" id="SSF51735">
    <property type="entry name" value="NAD(P)-binding Rossmann-fold domains"/>
    <property type="match status" value="1"/>
</dbReference>
<dbReference type="GO" id="GO:0005737">
    <property type="term" value="C:cytoplasm"/>
    <property type="evidence" value="ECO:0007669"/>
    <property type="project" value="TreeGrafter"/>
</dbReference>
<dbReference type="AlphaFoldDB" id="A0AAV9JKM0"/>
<evidence type="ECO:0000256" key="1">
    <source>
        <dbReference type="ARBA" id="ARBA00008903"/>
    </source>
</evidence>
<dbReference type="PANTHER" id="PTHR13812:SF19">
    <property type="entry name" value="KETIMINE REDUCTASE MU-CRYSTALLIN"/>
    <property type="match status" value="1"/>
</dbReference>
<keyword evidence="4" id="KW-1185">Reference proteome</keyword>
<dbReference type="Proteomes" id="UP001324427">
    <property type="component" value="Unassembled WGS sequence"/>
</dbReference>
<name>A0AAV9JKM0_9PEZI</name>